<organism evidence="1 2">
    <name type="scientific">Pleuronectes platessa</name>
    <name type="common">European plaice</name>
    <dbReference type="NCBI Taxonomy" id="8262"/>
    <lineage>
        <taxon>Eukaryota</taxon>
        <taxon>Metazoa</taxon>
        <taxon>Chordata</taxon>
        <taxon>Craniata</taxon>
        <taxon>Vertebrata</taxon>
        <taxon>Euteleostomi</taxon>
        <taxon>Actinopterygii</taxon>
        <taxon>Neopterygii</taxon>
        <taxon>Teleostei</taxon>
        <taxon>Neoteleostei</taxon>
        <taxon>Acanthomorphata</taxon>
        <taxon>Carangaria</taxon>
        <taxon>Pleuronectiformes</taxon>
        <taxon>Pleuronectoidei</taxon>
        <taxon>Pleuronectidae</taxon>
        <taxon>Pleuronectes</taxon>
    </lineage>
</organism>
<dbReference type="Proteomes" id="UP001153269">
    <property type="component" value="Unassembled WGS sequence"/>
</dbReference>
<comment type="caution">
    <text evidence="1">The sequence shown here is derived from an EMBL/GenBank/DDBJ whole genome shotgun (WGS) entry which is preliminary data.</text>
</comment>
<dbReference type="AlphaFoldDB" id="A0A9N7TTV8"/>
<evidence type="ECO:0000313" key="1">
    <source>
        <dbReference type="EMBL" id="CAB1418629.1"/>
    </source>
</evidence>
<evidence type="ECO:0000313" key="2">
    <source>
        <dbReference type="Proteomes" id="UP001153269"/>
    </source>
</evidence>
<name>A0A9N7TTV8_PLEPL</name>
<proteinExistence type="predicted"/>
<keyword evidence="2" id="KW-1185">Reference proteome</keyword>
<protein>
    <submittedName>
        <fullName evidence="1">Uncharacterized protein</fullName>
    </submittedName>
</protein>
<gene>
    <name evidence="1" type="ORF">PLEPLA_LOCUS6455</name>
</gene>
<accession>A0A9N7TTV8</accession>
<sequence length="200" mass="21247">MRAARPSGRLDARSVPLTLAVDSTRLLPSLLLHSPCEGLTVYVMMCSALQPELSTLCRLIESCPPVGDMIGFDYRLCDVAAVALFWLGNLSSPGRGRSEELTGARVFIIRIRLVSQVNCESSLVNGGNVCGSLTAAVLLMLCAKVGHFAVTGGATASGLVGDLLVVINFERRVERCACTGDEASGIERGTERMTTTATRQ</sequence>
<reference evidence="1" key="1">
    <citation type="submission" date="2020-03" db="EMBL/GenBank/DDBJ databases">
        <authorList>
            <person name="Weist P."/>
        </authorList>
    </citation>
    <scope>NUCLEOTIDE SEQUENCE</scope>
</reference>
<dbReference type="EMBL" id="CADEAL010000335">
    <property type="protein sequence ID" value="CAB1418629.1"/>
    <property type="molecule type" value="Genomic_DNA"/>
</dbReference>